<dbReference type="OrthoDB" id="9803892at2"/>
<dbReference type="CDD" id="cd05254">
    <property type="entry name" value="dTDP_HR_like_SDR_e"/>
    <property type="match status" value="1"/>
</dbReference>
<dbReference type="EMBL" id="CP009245">
    <property type="protein sequence ID" value="APT84181.1"/>
    <property type="molecule type" value="Genomic_DNA"/>
</dbReference>
<accession>A0A1L7CEB1</accession>
<comment type="function">
    <text evidence="2">Catalyzes the reduction of dTDP-6-deoxy-L-lyxo-4-hexulose to yield dTDP-L-rhamnose.</text>
</comment>
<dbReference type="NCBIfam" id="TIGR01214">
    <property type="entry name" value="rmlD"/>
    <property type="match status" value="1"/>
</dbReference>
<sequence length="307" mass="32725">MRLVITGKNGQLGSALRMLLDQEGLAEHYGVTHVDYLGREDLDLTDKKQVLDHPIFSQMDSDTVLLNAAAFTAVDHAETDPAAALAGNEDIPANLAAVCATTGAFLIHVSTDYVFPAGSPGHRTSPWQAHDQIGPSSLYGESKARGERAVRASGARAAIARTAWVYSGDTLPEHKDFVSTMAAKARAGQPAIVVDDQVGSPTYAIDLAHGLLMLAHQPQPGTVHIVGSGQASWYELARAVYDALGANPDELIKPVPSHAYSQLAIRPQYSVLGTDTWRAAGHPDLPHWTHGLKRALAGDSQVHLEGK</sequence>
<comment type="pathway">
    <text evidence="2">Carbohydrate biosynthesis; dTDP-L-rhamnose biosynthesis.</text>
</comment>
<dbReference type="InterPro" id="IPR005913">
    <property type="entry name" value="dTDP_dehydrorham_reduct"/>
</dbReference>
<feature type="domain" description="RmlD-like substrate binding" evidence="3">
    <location>
        <begin position="1"/>
        <end position="297"/>
    </location>
</feature>
<dbReference type="InterPro" id="IPR036291">
    <property type="entry name" value="NAD(P)-bd_dom_sf"/>
</dbReference>
<dbReference type="KEGG" id="caqu:CAQU_02830"/>
<dbReference type="PANTHER" id="PTHR10491">
    <property type="entry name" value="DTDP-4-DEHYDRORHAMNOSE REDUCTASE"/>
    <property type="match status" value="1"/>
</dbReference>
<dbReference type="GO" id="GO:0019305">
    <property type="term" value="P:dTDP-rhamnose biosynthetic process"/>
    <property type="evidence" value="ECO:0007669"/>
    <property type="project" value="UniProtKB-UniPathway"/>
</dbReference>
<name>A0A1L7CEB1_9CORY</name>
<evidence type="ECO:0000256" key="1">
    <source>
        <dbReference type="ARBA" id="ARBA00010944"/>
    </source>
</evidence>
<keyword evidence="2" id="KW-0560">Oxidoreductase</keyword>
<dbReference type="SUPFAM" id="SSF51735">
    <property type="entry name" value="NAD(P)-binding Rossmann-fold domains"/>
    <property type="match status" value="1"/>
</dbReference>
<gene>
    <name evidence="4" type="ORF">CAQU_02830</name>
</gene>
<evidence type="ECO:0000259" key="3">
    <source>
        <dbReference type="Pfam" id="PF04321"/>
    </source>
</evidence>
<keyword evidence="2" id="KW-0521">NADP</keyword>
<organism evidence="4 5">
    <name type="scientific">Corynebacterium aquilae DSM 44791</name>
    <dbReference type="NCBI Taxonomy" id="1431546"/>
    <lineage>
        <taxon>Bacteria</taxon>
        <taxon>Bacillati</taxon>
        <taxon>Actinomycetota</taxon>
        <taxon>Actinomycetes</taxon>
        <taxon>Mycobacteriales</taxon>
        <taxon>Corynebacteriaceae</taxon>
        <taxon>Corynebacterium</taxon>
    </lineage>
</organism>
<evidence type="ECO:0000313" key="4">
    <source>
        <dbReference type="EMBL" id="APT84181.1"/>
    </source>
</evidence>
<dbReference type="UniPathway" id="UPA00124"/>
<dbReference type="GO" id="GO:0008831">
    <property type="term" value="F:dTDP-4-dehydrorhamnose reductase activity"/>
    <property type="evidence" value="ECO:0007669"/>
    <property type="project" value="UniProtKB-EC"/>
</dbReference>
<dbReference type="RefSeq" id="WP_075725011.1">
    <property type="nucleotide sequence ID" value="NZ_CP009245.1"/>
</dbReference>
<protein>
    <recommendedName>
        <fullName evidence="2">dTDP-4-dehydrorhamnose reductase</fullName>
        <ecNumber evidence="2">1.1.1.133</ecNumber>
    </recommendedName>
</protein>
<keyword evidence="5" id="KW-1185">Reference proteome</keyword>
<dbReference type="STRING" id="1431546.CAQU_02830"/>
<evidence type="ECO:0000313" key="5">
    <source>
        <dbReference type="Proteomes" id="UP000185478"/>
    </source>
</evidence>
<proteinExistence type="inferred from homology"/>
<dbReference type="Gene3D" id="3.40.50.720">
    <property type="entry name" value="NAD(P)-binding Rossmann-like Domain"/>
    <property type="match status" value="1"/>
</dbReference>
<dbReference type="Gene3D" id="3.90.25.10">
    <property type="entry name" value="UDP-galactose 4-epimerase, domain 1"/>
    <property type="match status" value="1"/>
</dbReference>
<dbReference type="InterPro" id="IPR029903">
    <property type="entry name" value="RmlD-like-bd"/>
</dbReference>
<reference evidence="4 5" key="1">
    <citation type="submission" date="2014-08" db="EMBL/GenBank/DDBJ databases">
        <title>Complete genome sequence of Corynebacterium aquilae S-613T(T) (=DSM 44791(T)), isolated from the choana of a healthy golden eagle.</title>
        <authorList>
            <person name="Ruckert C."/>
            <person name="Albersmeier A."/>
            <person name="Winkler A."/>
            <person name="Kalinowski J."/>
        </authorList>
    </citation>
    <scope>NUCLEOTIDE SEQUENCE [LARGE SCALE GENOMIC DNA]</scope>
    <source>
        <strain evidence="4 5">S-613</strain>
    </source>
</reference>
<dbReference type="PANTHER" id="PTHR10491:SF4">
    <property type="entry name" value="METHIONINE ADENOSYLTRANSFERASE 2 SUBUNIT BETA"/>
    <property type="match status" value="1"/>
</dbReference>
<dbReference type="Proteomes" id="UP000185478">
    <property type="component" value="Chromosome"/>
</dbReference>
<dbReference type="Pfam" id="PF04321">
    <property type="entry name" value="RmlD_sub_bind"/>
    <property type="match status" value="1"/>
</dbReference>
<dbReference type="EC" id="1.1.1.133" evidence="2"/>
<dbReference type="AlphaFoldDB" id="A0A1L7CEB1"/>
<comment type="similarity">
    <text evidence="1 2">Belongs to the dTDP-4-dehydrorhamnose reductase family.</text>
</comment>
<evidence type="ECO:0000256" key="2">
    <source>
        <dbReference type="RuleBase" id="RU364082"/>
    </source>
</evidence>